<organism evidence="6 7">
    <name type="scientific">Kitasatospora acidiphila</name>
    <dbReference type="NCBI Taxonomy" id="2567942"/>
    <lineage>
        <taxon>Bacteria</taxon>
        <taxon>Bacillati</taxon>
        <taxon>Actinomycetota</taxon>
        <taxon>Actinomycetes</taxon>
        <taxon>Kitasatosporales</taxon>
        <taxon>Streptomycetaceae</taxon>
        <taxon>Kitasatospora</taxon>
    </lineage>
</organism>
<protein>
    <submittedName>
        <fullName evidence="6">Glutamate ABC transporter substrate-binding protein</fullName>
    </submittedName>
</protein>
<proteinExistence type="inferred from homology"/>
<keyword evidence="7" id="KW-1185">Reference proteome</keyword>
<comment type="similarity">
    <text evidence="1">Belongs to the bacterial solute-binding protein 3 family.</text>
</comment>
<dbReference type="GO" id="GO:0016020">
    <property type="term" value="C:membrane"/>
    <property type="evidence" value="ECO:0007669"/>
    <property type="project" value="InterPro"/>
</dbReference>
<feature type="domain" description="Solute-binding protein family 3/N-terminal" evidence="4">
    <location>
        <begin position="90"/>
        <end position="312"/>
    </location>
</feature>
<reference evidence="6 7" key="1">
    <citation type="submission" date="2019-06" db="EMBL/GenBank/DDBJ databases">
        <title>Description of Kitasatospora acidophila sp. nov. isolated from pine grove soil, and reclassification of Streptomyces novaecaesareae to Kitasatospora novaeceasareae comb. nov.</title>
        <authorList>
            <person name="Kim M.J."/>
        </authorList>
    </citation>
    <scope>NUCLEOTIDE SEQUENCE [LARGE SCALE GENOMIC DNA]</scope>
    <source>
        <strain evidence="6 7">MMS16-CNU292</strain>
    </source>
</reference>
<evidence type="ECO:0000313" key="6">
    <source>
        <dbReference type="EMBL" id="TQF01547.1"/>
    </source>
</evidence>
<dbReference type="Proteomes" id="UP000319103">
    <property type="component" value="Unassembled WGS sequence"/>
</dbReference>
<name>A0A540VXU4_9ACTN</name>
<evidence type="ECO:0000259" key="4">
    <source>
        <dbReference type="SMART" id="SM00062"/>
    </source>
</evidence>
<dbReference type="GO" id="GO:0030288">
    <property type="term" value="C:outer membrane-bounded periplasmic space"/>
    <property type="evidence" value="ECO:0007669"/>
    <property type="project" value="TreeGrafter"/>
</dbReference>
<dbReference type="SMART" id="SM00062">
    <property type="entry name" value="PBPb"/>
    <property type="match status" value="1"/>
</dbReference>
<dbReference type="Pfam" id="PF00497">
    <property type="entry name" value="SBP_bac_3"/>
    <property type="match status" value="1"/>
</dbReference>
<dbReference type="CDD" id="cd13690">
    <property type="entry name" value="PBP2_GluB"/>
    <property type="match status" value="1"/>
</dbReference>
<evidence type="ECO:0000256" key="3">
    <source>
        <dbReference type="ARBA" id="ARBA00022729"/>
    </source>
</evidence>
<keyword evidence="2" id="KW-0813">Transport</keyword>
<dbReference type="GO" id="GO:0006865">
    <property type="term" value="P:amino acid transport"/>
    <property type="evidence" value="ECO:0007669"/>
    <property type="project" value="TreeGrafter"/>
</dbReference>
<sequence>MRHHRAPSPARRPRMTTRSSLTLPALLLTLTVACGLTACSSSSKMPAPPGSSGSAAGADSYQQVIDDAPVAAASDIPAGSLMAKIKARGTLNVGGTDAAALFALKDPVSGKVTGFDAGLADMLAKYIIGKPSTNRVQIDVTTREVLLQNGTVDSVLATYTITPARAQKVGFAGPYYSSGDAILVKSSDTAITKPSDLNGKSVCTETSSTAANDIKQFAPSAKVVLFQTNAECQQAVEQGRTDAYVLDQALLLGDAARDKNVKVVGQPFTDEPYGIGVPLSSPEMKTFVDNWLKLIESDGEWARLWKATIGTELSGDAPTPPVVGSAAGS</sequence>
<dbReference type="EMBL" id="VIGB01000003">
    <property type="protein sequence ID" value="TQF01547.1"/>
    <property type="molecule type" value="Genomic_DNA"/>
</dbReference>
<feature type="domain" description="Ionotropic glutamate receptor C-terminal" evidence="5">
    <location>
        <begin position="90"/>
        <end position="294"/>
    </location>
</feature>
<dbReference type="GO" id="GO:0005576">
    <property type="term" value="C:extracellular region"/>
    <property type="evidence" value="ECO:0007669"/>
    <property type="project" value="TreeGrafter"/>
</dbReference>
<dbReference type="Gene3D" id="3.40.190.10">
    <property type="entry name" value="Periplasmic binding protein-like II"/>
    <property type="match status" value="2"/>
</dbReference>
<dbReference type="SUPFAM" id="SSF53850">
    <property type="entry name" value="Periplasmic binding protein-like II"/>
    <property type="match status" value="1"/>
</dbReference>
<accession>A0A540VXU4</accession>
<dbReference type="AlphaFoldDB" id="A0A540VXU4"/>
<dbReference type="InterPro" id="IPR051455">
    <property type="entry name" value="Bact_solute-bind_prot3"/>
</dbReference>
<keyword evidence="3" id="KW-0732">Signal</keyword>
<evidence type="ECO:0000313" key="7">
    <source>
        <dbReference type="Proteomes" id="UP000319103"/>
    </source>
</evidence>
<evidence type="ECO:0000259" key="5">
    <source>
        <dbReference type="SMART" id="SM00079"/>
    </source>
</evidence>
<dbReference type="InterPro" id="IPR001638">
    <property type="entry name" value="Solute-binding_3/MltF_N"/>
</dbReference>
<gene>
    <name evidence="6" type="ORF">E6W39_03930</name>
</gene>
<evidence type="ECO:0000256" key="1">
    <source>
        <dbReference type="ARBA" id="ARBA00010333"/>
    </source>
</evidence>
<dbReference type="PROSITE" id="PS51257">
    <property type="entry name" value="PROKAR_LIPOPROTEIN"/>
    <property type="match status" value="1"/>
</dbReference>
<evidence type="ECO:0000256" key="2">
    <source>
        <dbReference type="ARBA" id="ARBA00022448"/>
    </source>
</evidence>
<dbReference type="SMART" id="SM00079">
    <property type="entry name" value="PBPe"/>
    <property type="match status" value="1"/>
</dbReference>
<comment type="caution">
    <text evidence="6">The sequence shown here is derived from an EMBL/GenBank/DDBJ whole genome shotgun (WGS) entry which is preliminary data.</text>
</comment>
<dbReference type="GO" id="GO:0015276">
    <property type="term" value="F:ligand-gated monoatomic ion channel activity"/>
    <property type="evidence" value="ECO:0007669"/>
    <property type="project" value="InterPro"/>
</dbReference>
<dbReference type="PANTHER" id="PTHR30085">
    <property type="entry name" value="AMINO ACID ABC TRANSPORTER PERMEASE"/>
    <property type="match status" value="1"/>
</dbReference>
<dbReference type="PANTHER" id="PTHR30085:SF6">
    <property type="entry name" value="ABC TRANSPORTER GLUTAMINE-BINDING PROTEIN GLNH"/>
    <property type="match status" value="1"/>
</dbReference>
<dbReference type="InterPro" id="IPR001320">
    <property type="entry name" value="Iontro_rcpt_C"/>
</dbReference>
<dbReference type="OrthoDB" id="9807888at2"/>